<name>A0ACC6N5J2_9HYPH</name>
<proteinExistence type="predicted"/>
<protein>
    <submittedName>
        <fullName evidence="1">Uncharacterized protein</fullName>
    </submittedName>
</protein>
<dbReference type="EMBL" id="JAYESG010000018">
    <property type="protein sequence ID" value="MEA3520859.1"/>
    <property type="molecule type" value="Genomic_DNA"/>
</dbReference>
<gene>
    <name evidence="1" type="ORF">U8465_27845</name>
</gene>
<dbReference type="Proteomes" id="UP001304050">
    <property type="component" value="Unassembled WGS sequence"/>
</dbReference>
<accession>A0ACC6N5J2</accession>
<reference evidence="1" key="1">
    <citation type="submission" date="2023-12" db="EMBL/GenBank/DDBJ databases">
        <title>Diversity of Rhizobium in root nodule of phaseolus vulgaris.</title>
        <authorList>
            <person name="Wang H."/>
        </authorList>
    </citation>
    <scope>NUCLEOTIDE SEQUENCE</scope>
    <source>
        <strain evidence="1">MJ31</strain>
    </source>
</reference>
<evidence type="ECO:0000313" key="2">
    <source>
        <dbReference type="Proteomes" id="UP001304050"/>
    </source>
</evidence>
<comment type="caution">
    <text evidence="1">The sequence shown here is derived from an EMBL/GenBank/DDBJ whole genome shotgun (WGS) entry which is preliminary data.</text>
</comment>
<evidence type="ECO:0000313" key="1">
    <source>
        <dbReference type="EMBL" id="MEA3520859.1"/>
    </source>
</evidence>
<organism evidence="1 2">
    <name type="scientific">Rhizobium mulingense</name>
    <dbReference type="NCBI Taxonomy" id="3031128"/>
    <lineage>
        <taxon>Bacteria</taxon>
        <taxon>Pseudomonadati</taxon>
        <taxon>Pseudomonadota</taxon>
        <taxon>Alphaproteobacteria</taxon>
        <taxon>Hyphomicrobiales</taxon>
        <taxon>Rhizobiaceae</taxon>
        <taxon>Rhizobium/Agrobacterium group</taxon>
        <taxon>Rhizobium</taxon>
    </lineage>
</organism>
<sequence>MLRSVISLVSMLLLSIPSISAERALAQDNPNVQLIAFGDPAMAKAHEKSIGSWTAFSRNFATHRREPKPTASSLVSRTRIKGVELTTDQMAPDVEFIWVYQIEASSDHFPALLAIGRNTSTTPSKGIASRSGRRIFSTGSMSRKGK</sequence>
<keyword evidence="2" id="KW-1185">Reference proteome</keyword>